<dbReference type="GO" id="GO:0006352">
    <property type="term" value="P:DNA-templated transcription initiation"/>
    <property type="evidence" value="ECO:0007669"/>
    <property type="project" value="InterPro"/>
</dbReference>
<dbReference type="SUPFAM" id="SSF88659">
    <property type="entry name" value="Sigma3 and sigma4 domains of RNA polymerase sigma factors"/>
    <property type="match status" value="1"/>
</dbReference>
<dbReference type="InterPro" id="IPR007627">
    <property type="entry name" value="RNA_pol_sigma70_r2"/>
</dbReference>
<dbReference type="RefSeq" id="WP_188883129.1">
    <property type="nucleotide sequence ID" value="NZ_BMOY01000044.1"/>
</dbReference>
<keyword evidence="3 6" id="KW-0731">Sigma factor</keyword>
<evidence type="ECO:0000256" key="6">
    <source>
        <dbReference type="RuleBase" id="RU000716"/>
    </source>
</evidence>
<comment type="caution">
    <text evidence="9">The sequence shown here is derived from an EMBL/GenBank/DDBJ whole genome shotgun (WGS) entry which is preliminary data.</text>
</comment>
<dbReference type="PANTHER" id="PTHR43133:SF8">
    <property type="entry name" value="RNA POLYMERASE SIGMA FACTOR HI_1459-RELATED"/>
    <property type="match status" value="1"/>
</dbReference>
<dbReference type="CDD" id="cd06171">
    <property type="entry name" value="Sigma70_r4"/>
    <property type="match status" value="1"/>
</dbReference>
<evidence type="ECO:0000259" key="7">
    <source>
        <dbReference type="Pfam" id="PF04542"/>
    </source>
</evidence>
<proteinExistence type="inferred from homology"/>
<keyword evidence="10" id="KW-1185">Reference proteome</keyword>
<dbReference type="InterPro" id="IPR000838">
    <property type="entry name" value="RNA_pol_sigma70_ECF_CS"/>
</dbReference>
<evidence type="ECO:0000256" key="1">
    <source>
        <dbReference type="ARBA" id="ARBA00010641"/>
    </source>
</evidence>
<dbReference type="GO" id="GO:0006950">
    <property type="term" value="P:response to stress"/>
    <property type="evidence" value="ECO:0007669"/>
    <property type="project" value="UniProtKB-ARBA"/>
</dbReference>
<keyword evidence="2 6" id="KW-0805">Transcription regulation</keyword>
<comment type="similarity">
    <text evidence="1 6">Belongs to the sigma-70 factor family. ECF subfamily.</text>
</comment>
<dbReference type="InterPro" id="IPR013324">
    <property type="entry name" value="RNA_pol_sigma_r3/r4-like"/>
</dbReference>
<dbReference type="Pfam" id="PF04542">
    <property type="entry name" value="Sigma70_r2"/>
    <property type="match status" value="1"/>
</dbReference>
<organism evidence="9 10">
    <name type="scientific">Alicyclobacillus cellulosilyticus</name>
    <dbReference type="NCBI Taxonomy" id="1003997"/>
    <lineage>
        <taxon>Bacteria</taxon>
        <taxon>Bacillati</taxon>
        <taxon>Bacillota</taxon>
        <taxon>Bacilli</taxon>
        <taxon>Bacillales</taxon>
        <taxon>Alicyclobacillaceae</taxon>
        <taxon>Alicyclobacillus</taxon>
    </lineage>
</organism>
<reference evidence="9" key="2">
    <citation type="submission" date="2020-09" db="EMBL/GenBank/DDBJ databases">
        <authorList>
            <person name="Sun Q."/>
            <person name="Ohkuma M."/>
        </authorList>
    </citation>
    <scope>NUCLEOTIDE SEQUENCE</scope>
    <source>
        <strain evidence="9">JCM 18487</strain>
    </source>
</reference>
<evidence type="ECO:0000256" key="4">
    <source>
        <dbReference type="ARBA" id="ARBA00023125"/>
    </source>
</evidence>
<sequence length="186" mass="21064">MSGEPVCDCQHEFCLRLGCIREHRTMVRNLVYHILRDPGEVDDLVQEVFIKAYQAMDAFRGGSLRAYLGRIARNLCYDVLRRRRSARTGLGQVAPIPDELPDASDGPEDLIIGRETALLVAAILDELNQLDREILLLRHVHQFSYEEIAAVVGLRPGAVRTRISRARQRVLAELERRECLATPHLG</sequence>
<evidence type="ECO:0000256" key="3">
    <source>
        <dbReference type="ARBA" id="ARBA00023082"/>
    </source>
</evidence>
<dbReference type="NCBIfam" id="TIGR02937">
    <property type="entry name" value="sigma70-ECF"/>
    <property type="match status" value="1"/>
</dbReference>
<evidence type="ECO:0000313" key="9">
    <source>
        <dbReference type="EMBL" id="GGJ12327.1"/>
    </source>
</evidence>
<dbReference type="Gene3D" id="1.10.10.10">
    <property type="entry name" value="Winged helix-like DNA-binding domain superfamily/Winged helix DNA-binding domain"/>
    <property type="match status" value="1"/>
</dbReference>
<dbReference type="InterPro" id="IPR014284">
    <property type="entry name" value="RNA_pol_sigma-70_dom"/>
</dbReference>
<dbReference type="SUPFAM" id="SSF88946">
    <property type="entry name" value="Sigma2 domain of RNA polymerase sigma factors"/>
    <property type="match status" value="1"/>
</dbReference>
<dbReference type="AlphaFoldDB" id="A0A917NP43"/>
<dbReference type="InterPro" id="IPR013325">
    <property type="entry name" value="RNA_pol_sigma_r2"/>
</dbReference>
<feature type="domain" description="RNA polymerase sigma factor 70 region 4 type 2" evidence="8">
    <location>
        <begin position="120"/>
        <end position="169"/>
    </location>
</feature>
<keyword evidence="4 6" id="KW-0238">DNA-binding</keyword>
<dbReference type="PROSITE" id="PS01063">
    <property type="entry name" value="SIGMA70_ECF"/>
    <property type="match status" value="1"/>
</dbReference>
<evidence type="ECO:0000259" key="8">
    <source>
        <dbReference type="Pfam" id="PF08281"/>
    </source>
</evidence>
<dbReference type="InterPro" id="IPR036388">
    <property type="entry name" value="WH-like_DNA-bd_sf"/>
</dbReference>
<dbReference type="EMBL" id="BMOY01000044">
    <property type="protein sequence ID" value="GGJ12327.1"/>
    <property type="molecule type" value="Genomic_DNA"/>
</dbReference>
<dbReference type="GO" id="GO:0016987">
    <property type="term" value="F:sigma factor activity"/>
    <property type="evidence" value="ECO:0007669"/>
    <property type="project" value="UniProtKB-KW"/>
</dbReference>
<dbReference type="Pfam" id="PF08281">
    <property type="entry name" value="Sigma70_r4_2"/>
    <property type="match status" value="1"/>
</dbReference>
<dbReference type="Gene3D" id="1.10.1740.10">
    <property type="match status" value="1"/>
</dbReference>
<keyword evidence="5 6" id="KW-0804">Transcription</keyword>
<name>A0A917NP43_9BACL</name>
<dbReference type="PANTHER" id="PTHR43133">
    <property type="entry name" value="RNA POLYMERASE ECF-TYPE SIGMA FACTO"/>
    <property type="match status" value="1"/>
</dbReference>
<gene>
    <name evidence="9" type="ORF">GCM10010885_22130</name>
</gene>
<evidence type="ECO:0000256" key="2">
    <source>
        <dbReference type="ARBA" id="ARBA00023015"/>
    </source>
</evidence>
<reference evidence="9" key="1">
    <citation type="journal article" date="2014" name="Int. J. Syst. Evol. Microbiol.">
        <title>Complete genome sequence of Corynebacterium casei LMG S-19264T (=DSM 44701T), isolated from a smear-ripened cheese.</title>
        <authorList>
            <consortium name="US DOE Joint Genome Institute (JGI-PGF)"/>
            <person name="Walter F."/>
            <person name="Albersmeier A."/>
            <person name="Kalinowski J."/>
            <person name="Ruckert C."/>
        </authorList>
    </citation>
    <scope>NUCLEOTIDE SEQUENCE</scope>
    <source>
        <strain evidence="9">JCM 18487</strain>
    </source>
</reference>
<accession>A0A917NP43</accession>
<evidence type="ECO:0000313" key="10">
    <source>
        <dbReference type="Proteomes" id="UP000637695"/>
    </source>
</evidence>
<evidence type="ECO:0000256" key="5">
    <source>
        <dbReference type="ARBA" id="ARBA00023163"/>
    </source>
</evidence>
<protein>
    <recommendedName>
        <fullName evidence="6">RNA polymerase sigma factor</fullName>
    </recommendedName>
</protein>
<feature type="domain" description="RNA polymerase sigma-70 region 2" evidence="7">
    <location>
        <begin position="20"/>
        <end position="84"/>
    </location>
</feature>
<dbReference type="InterPro" id="IPR039425">
    <property type="entry name" value="RNA_pol_sigma-70-like"/>
</dbReference>
<dbReference type="InterPro" id="IPR013249">
    <property type="entry name" value="RNA_pol_sigma70_r4_t2"/>
</dbReference>
<dbReference type="GO" id="GO:0003677">
    <property type="term" value="F:DNA binding"/>
    <property type="evidence" value="ECO:0007669"/>
    <property type="project" value="UniProtKB-KW"/>
</dbReference>
<dbReference type="Proteomes" id="UP000637695">
    <property type="component" value="Unassembled WGS sequence"/>
</dbReference>